<evidence type="ECO:0000313" key="6">
    <source>
        <dbReference type="Proteomes" id="UP000290870"/>
    </source>
</evidence>
<dbReference type="GO" id="GO:0005737">
    <property type="term" value="C:cytoplasm"/>
    <property type="evidence" value="ECO:0007669"/>
    <property type="project" value="UniProtKB-SubCell"/>
</dbReference>
<name>A0A4Q0ZHM1_9BACT</name>
<dbReference type="Gene3D" id="3.40.50.720">
    <property type="entry name" value="NAD(P)-binding Rossmann-like Domain"/>
    <property type="match status" value="1"/>
</dbReference>
<comment type="subcellular location">
    <subcellularLocation>
        <location evidence="1">Cytoplasm</location>
    </subcellularLocation>
</comment>
<dbReference type="EMBL" id="PDJZ01000002">
    <property type="protein sequence ID" value="RXJ85350.1"/>
    <property type="molecule type" value="Genomic_DNA"/>
</dbReference>
<dbReference type="InterPro" id="IPR036291">
    <property type="entry name" value="NAD(P)-bd_dom_sf"/>
</dbReference>
<proteinExistence type="predicted"/>
<dbReference type="InterPro" id="IPR002347">
    <property type="entry name" value="SDR_fam"/>
</dbReference>
<keyword evidence="4" id="KW-0560">Oxidoreductase</keyword>
<evidence type="ECO:0000256" key="2">
    <source>
        <dbReference type="ARBA" id="ARBA00022490"/>
    </source>
</evidence>
<dbReference type="InterPro" id="IPR051721">
    <property type="entry name" value="Biopterin_syn/organic_redct"/>
</dbReference>
<dbReference type="PANTHER" id="PTHR44085">
    <property type="entry name" value="SEPIAPTERIN REDUCTASE"/>
    <property type="match status" value="1"/>
</dbReference>
<gene>
    <name evidence="5" type="ORF">CRU90_01875</name>
</gene>
<sequence>MLQKNILITGCSSGLGLALTNYYLQKGFKVFGMSRKNPNIENKDFIHICFDLSEVEKIKENLNSLLLQINSFETIFLNAGMLGKIKLLEELSIEELNEVYSLNVYANKELLDICKNLEVKNIILISSGASKNGYKGWGSYSLSKAGVNMLANLYSNEMLNTKILAVAPGVIKTPMTDYIRFEIDANIFPSAKKLNTGIVQTPKETAIKLDNLITRIDEFDSGSYVDIRQI</sequence>
<protein>
    <recommendedName>
        <fullName evidence="7">Short-chain dehydrogenase/reductase</fullName>
    </recommendedName>
</protein>
<keyword evidence="3" id="KW-0521">NADP</keyword>
<evidence type="ECO:0000256" key="3">
    <source>
        <dbReference type="ARBA" id="ARBA00022857"/>
    </source>
</evidence>
<dbReference type="Proteomes" id="UP000290870">
    <property type="component" value="Unassembled WGS sequence"/>
</dbReference>
<dbReference type="GO" id="GO:0004757">
    <property type="term" value="F:sepiapterin reductase (NADP+) activity"/>
    <property type="evidence" value="ECO:0007669"/>
    <property type="project" value="TreeGrafter"/>
</dbReference>
<dbReference type="GO" id="GO:0006729">
    <property type="term" value="P:tetrahydrobiopterin biosynthetic process"/>
    <property type="evidence" value="ECO:0007669"/>
    <property type="project" value="TreeGrafter"/>
</dbReference>
<keyword evidence="2" id="KW-0963">Cytoplasm</keyword>
<dbReference type="PRINTS" id="PR00081">
    <property type="entry name" value="GDHRDH"/>
</dbReference>
<dbReference type="Pfam" id="PF00106">
    <property type="entry name" value="adh_short"/>
    <property type="match status" value="1"/>
</dbReference>
<evidence type="ECO:0000256" key="4">
    <source>
        <dbReference type="ARBA" id="ARBA00023002"/>
    </source>
</evidence>
<dbReference type="AlphaFoldDB" id="A0A4Q0ZHM1"/>
<evidence type="ECO:0008006" key="7">
    <source>
        <dbReference type="Google" id="ProtNLM"/>
    </source>
</evidence>
<evidence type="ECO:0000313" key="5">
    <source>
        <dbReference type="EMBL" id="RXJ85350.1"/>
    </source>
</evidence>
<dbReference type="PANTHER" id="PTHR44085:SF2">
    <property type="entry name" value="SEPIAPTERIN REDUCTASE"/>
    <property type="match status" value="1"/>
</dbReference>
<dbReference type="OrthoDB" id="9797538at2"/>
<evidence type="ECO:0000256" key="1">
    <source>
        <dbReference type="ARBA" id="ARBA00004496"/>
    </source>
</evidence>
<reference evidence="5 6" key="1">
    <citation type="submission" date="2017-10" db="EMBL/GenBank/DDBJ databases">
        <title>Genomics of the genus Arcobacter.</title>
        <authorList>
            <person name="Perez-Cataluna A."/>
            <person name="Figueras M.J."/>
        </authorList>
    </citation>
    <scope>NUCLEOTIDE SEQUENCE [LARGE SCALE GENOMIC DNA]</scope>
    <source>
        <strain evidence="5 6">F26</strain>
    </source>
</reference>
<dbReference type="SUPFAM" id="SSF51735">
    <property type="entry name" value="NAD(P)-binding Rossmann-fold domains"/>
    <property type="match status" value="1"/>
</dbReference>
<comment type="caution">
    <text evidence="5">The sequence shown here is derived from an EMBL/GenBank/DDBJ whole genome shotgun (WGS) entry which is preliminary data.</text>
</comment>
<organism evidence="5 6">
    <name type="scientific">Arcobacter cloacae</name>
    <dbReference type="NCBI Taxonomy" id="1054034"/>
    <lineage>
        <taxon>Bacteria</taxon>
        <taxon>Pseudomonadati</taxon>
        <taxon>Campylobacterota</taxon>
        <taxon>Epsilonproteobacteria</taxon>
        <taxon>Campylobacterales</taxon>
        <taxon>Arcobacteraceae</taxon>
        <taxon>Arcobacter</taxon>
    </lineage>
</organism>
<accession>A0A4Q0ZHM1</accession>